<sequence>MVVEFDVWYDAEEMGDTRPVAQADGRGFSKLEMEESGGESRPPVTLSDDSYAQKGSTALGNLSQIAKEALAEGKEALDLLESLVEIRTRYLEHLKTGGRARAEWMALEIADPSTDPVLLKEDELRSATRDAKHVFNSLVDAVRDACRGVDDGVEKRRLWKAVDDVYLLVVSVNTKLDKIDDEIDAIETAERRQRRMICAPKRESKIASLWDTISRSLFG</sequence>
<evidence type="ECO:0000313" key="1">
    <source>
        <dbReference type="EnsemblMetazoa" id="PPA39413.1"/>
    </source>
</evidence>
<proteinExistence type="predicted"/>
<dbReference type="Proteomes" id="UP000005239">
    <property type="component" value="Unassembled WGS sequence"/>
</dbReference>
<gene>
    <name evidence="1" type="primary">WBGene00277782</name>
</gene>
<dbReference type="OrthoDB" id="6781668at2759"/>
<reference evidence="2" key="1">
    <citation type="journal article" date="2008" name="Nat. Genet.">
        <title>The Pristionchus pacificus genome provides a unique perspective on nematode lifestyle and parasitism.</title>
        <authorList>
            <person name="Dieterich C."/>
            <person name="Clifton S.W."/>
            <person name="Schuster L.N."/>
            <person name="Chinwalla A."/>
            <person name="Delehaunty K."/>
            <person name="Dinkelacker I."/>
            <person name="Fulton L."/>
            <person name="Fulton R."/>
            <person name="Godfrey J."/>
            <person name="Minx P."/>
            <person name="Mitreva M."/>
            <person name="Roeseler W."/>
            <person name="Tian H."/>
            <person name="Witte H."/>
            <person name="Yang S.P."/>
            <person name="Wilson R.K."/>
            <person name="Sommer R.J."/>
        </authorList>
    </citation>
    <scope>NUCLEOTIDE SEQUENCE [LARGE SCALE GENOMIC DNA]</scope>
    <source>
        <strain evidence="2">PS312</strain>
    </source>
</reference>
<dbReference type="EnsemblMetazoa" id="PPA39413.1">
    <property type="protein sequence ID" value="PPA39413.1"/>
    <property type="gene ID" value="WBGene00277782"/>
</dbReference>
<name>A0A2A6CCB5_PRIPA</name>
<evidence type="ECO:0000313" key="2">
    <source>
        <dbReference type="Proteomes" id="UP000005239"/>
    </source>
</evidence>
<organism evidence="1 2">
    <name type="scientific">Pristionchus pacificus</name>
    <name type="common">Parasitic nematode worm</name>
    <dbReference type="NCBI Taxonomy" id="54126"/>
    <lineage>
        <taxon>Eukaryota</taxon>
        <taxon>Metazoa</taxon>
        <taxon>Ecdysozoa</taxon>
        <taxon>Nematoda</taxon>
        <taxon>Chromadorea</taxon>
        <taxon>Rhabditida</taxon>
        <taxon>Rhabditina</taxon>
        <taxon>Diplogasteromorpha</taxon>
        <taxon>Diplogasteroidea</taxon>
        <taxon>Neodiplogasteridae</taxon>
        <taxon>Pristionchus</taxon>
    </lineage>
</organism>
<keyword evidence="2" id="KW-1185">Reference proteome</keyword>
<protein>
    <submittedName>
        <fullName evidence="1">Uncharacterized protein</fullName>
    </submittedName>
</protein>
<dbReference type="AlphaFoldDB" id="A0A2A6CCB5"/>
<accession>A0A2A6CCB5</accession>
<reference evidence="1" key="2">
    <citation type="submission" date="2022-06" db="UniProtKB">
        <authorList>
            <consortium name="EnsemblMetazoa"/>
        </authorList>
    </citation>
    <scope>IDENTIFICATION</scope>
    <source>
        <strain evidence="1">PS312</strain>
    </source>
</reference>
<accession>A0A8R1UVX1</accession>